<sequence>MQKIGDIPNTRADNNGEFTDGNVAAGVPPTILPAEWFNTLQRELIKVVQEGGLTLDPNDDTQILAALNKLFLQSGNNLSEIKAAGPTAVAAALANLGLGDAAHLPQLTGVVGTSRNARMSVTAASATATFTADELIVQTALGGCQYKLSSFNKSVNLAITGAGGMDTGTVPVAGFVALYAIYNPTTQASALLAVNVTLITAPEIYGGANMPAGYTASALVSVWATNGSGQFIPGFLTGRNLIFMANAVITSSSIPATITALSLATAIPLNAVDVRASVRFTSITGTGAAGYVVASDAQEICRSASGAYASSSVIPEATPFSLGIITKQMCYHRISLSGVTGYTYVLYITGYSI</sequence>
<proteinExistence type="predicted"/>
<organism evidence="2 3">
    <name type="scientific">Yersinia frederiksenii</name>
    <dbReference type="NCBI Taxonomy" id="29484"/>
    <lineage>
        <taxon>Bacteria</taxon>
        <taxon>Pseudomonadati</taxon>
        <taxon>Pseudomonadota</taxon>
        <taxon>Gammaproteobacteria</taxon>
        <taxon>Enterobacterales</taxon>
        <taxon>Yersiniaceae</taxon>
        <taxon>Yersinia</taxon>
    </lineage>
</organism>
<feature type="region of interest" description="Disordered" evidence="1">
    <location>
        <begin position="1"/>
        <end position="21"/>
    </location>
</feature>
<gene>
    <name evidence="2" type="ORF">NCTC11470_01290</name>
</gene>
<name>A0A380PSM0_YERFR</name>
<protein>
    <submittedName>
        <fullName evidence="2">Bacteriophage tail fiber protein</fullName>
    </submittedName>
</protein>
<dbReference type="AlphaFoldDB" id="A0A380PSM0"/>
<evidence type="ECO:0000313" key="3">
    <source>
        <dbReference type="Proteomes" id="UP000254835"/>
    </source>
</evidence>
<dbReference type="Proteomes" id="UP000254835">
    <property type="component" value="Unassembled WGS sequence"/>
</dbReference>
<evidence type="ECO:0000313" key="2">
    <source>
        <dbReference type="EMBL" id="SUP76262.1"/>
    </source>
</evidence>
<dbReference type="EMBL" id="UHJA01000001">
    <property type="protein sequence ID" value="SUP76262.1"/>
    <property type="molecule type" value="Genomic_DNA"/>
</dbReference>
<reference evidence="2 3" key="1">
    <citation type="submission" date="2018-06" db="EMBL/GenBank/DDBJ databases">
        <authorList>
            <consortium name="Pathogen Informatics"/>
            <person name="Doyle S."/>
        </authorList>
    </citation>
    <scope>NUCLEOTIDE SEQUENCE [LARGE SCALE GENOMIC DNA]</scope>
    <source>
        <strain evidence="2 3">NCTC11470</strain>
    </source>
</reference>
<evidence type="ECO:0000256" key="1">
    <source>
        <dbReference type="SAM" id="MobiDB-lite"/>
    </source>
</evidence>
<accession>A0A380PSM0</accession>